<evidence type="ECO:0000313" key="2">
    <source>
        <dbReference type="Proteomes" id="UP000807353"/>
    </source>
</evidence>
<keyword evidence="2" id="KW-1185">Reference proteome</keyword>
<dbReference type="OrthoDB" id="3352776at2759"/>
<gene>
    <name evidence="1" type="ORF">BDZ94DRAFT_1208065</name>
</gene>
<dbReference type="AlphaFoldDB" id="A0A9P5YFB3"/>
<accession>A0A9P5YFB3</accession>
<evidence type="ECO:0000313" key="1">
    <source>
        <dbReference type="EMBL" id="KAF9468917.1"/>
    </source>
</evidence>
<proteinExistence type="predicted"/>
<dbReference type="Proteomes" id="UP000807353">
    <property type="component" value="Unassembled WGS sequence"/>
</dbReference>
<dbReference type="InterPro" id="IPR032710">
    <property type="entry name" value="NTF2-like_dom_sf"/>
</dbReference>
<evidence type="ECO:0008006" key="3">
    <source>
        <dbReference type="Google" id="ProtNLM"/>
    </source>
</evidence>
<dbReference type="Gene3D" id="3.10.450.50">
    <property type="match status" value="1"/>
</dbReference>
<dbReference type="SUPFAM" id="SSF54427">
    <property type="entry name" value="NTF2-like"/>
    <property type="match status" value="1"/>
</dbReference>
<dbReference type="EMBL" id="MU150231">
    <property type="protein sequence ID" value="KAF9468917.1"/>
    <property type="molecule type" value="Genomic_DNA"/>
</dbReference>
<sequence length="178" mass="20078">MGPCRKELLSSAQQFCEAFSRKEDITNLLSHFSTTHQISAIEHGEPSLAPFLGKSFSGTTGVQSYFEMISSLLSYENMTFSEFVVDTEARKVALKGNARFTWIATAERWEETFAYMLDFDEEGKVAEYQVWADSGAAYLARIGKLKNMRLSGDFLNNRHGHNVEKHNTDVAPTTRFEG</sequence>
<reference evidence="1" key="1">
    <citation type="submission" date="2020-11" db="EMBL/GenBank/DDBJ databases">
        <authorList>
            <consortium name="DOE Joint Genome Institute"/>
            <person name="Ahrendt S."/>
            <person name="Riley R."/>
            <person name="Andreopoulos W."/>
            <person name="Labutti K."/>
            <person name="Pangilinan J."/>
            <person name="Ruiz-Duenas F.J."/>
            <person name="Barrasa J.M."/>
            <person name="Sanchez-Garcia M."/>
            <person name="Camarero S."/>
            <person name="Miyauchi S."/>
            <person name="Serrano A."/>
            <person name="Linde D."/>
            <person name="Babiker R."/>
            <person name="Drula E."/>
            <person name="Ayuso-Fernandez I."/>
            <person name="Pacheco R."/>
            <person name="Padilla G."/>
            <person name="Ferreira P."/>
            <person name="Barriuso J."/>
            <person name="Kellner H."/>
            <person name="Castanera R."/>
            <person name="Alfaro M."/>
            <person name="Ramirez L."/>
            <person name="Pisabarro A.G."/>
            <person name="Kuo A."/>
            <person name="Tritt A."/>
            <person name="Lipzen A."/>
            <person name="He G."/>
            <person name="Yan M."/>
            <person name="Ng V."/>
            <person name="Cullen D."/>
            <person name="Martin F."/>
            <person name="Rosso M.-N."/>
            <person name="Henrissat B."/>
            <person name="Hibbett D."/>
            <person name="Martinez A.T."/>
            <person name="Grigoriev I.V."/>
        </authorList>
    </citation>
    <scope>NUCLEOTIDE SEQUENCE</scope>
    <source>
        <strain evidence="1">CBS 247.69</strain>
    </source>
</reference>
<comment type="caution">
    <text evidence="1">The sequence shown here is derived from an EMBL/GenBank/DDBJ whole genome shotgun (WGS) entry which is preliminary data.</text>
</comment>
<organism evidence="1 2">
    <name type="scientific">Collybia nuda</name>
    <dbReference type="NCBI Taxonomy" id="64659"/>
    <lineage>
        <taxon>Eukaryota</taxon>
        <taxon>Fungi</taxon>
        <taxon>Dikarya</taxon>
        <taxon>Basidiomycota</taxon>
        <taxon>Agaricomycotina</taxon>
        <taxon>Agaricomycetes</taxon>
        <taxon>Agaricomycetidae</taxon>
        <taxon>Agaricales</taxon>
        <taxon>Tricholomatineae</taxon>
        <taxon>Clitocybaceae</taxon>
        <taxon>Collybia</taxon>
    </lineage>
</organism>
<protein>
    <recommendedName>
        <fullName evidence="3">SnoaL-like domain-containing protein</fullName>
    </recommendedName>
</protein>
<name>A0A9P5YFB3_9AGAR</name>